<evidence type="ECO:0000313" key="5">
    <source>
        <dbReference type="Proteomes" id="UP001149090"/>
    </source>
</evidence>
<dbReference type="PANTHER" id="PTHR24198:SF165">
    <property type="entry name" value="ANKYRIN REPEAT-CONTAINING PROTEIN-RELATED"/>
    <property type="match status" value="1"/>
</dbReference>
<sequence length="874" mass="99880">MNSLPYQINEDILISEQIDPLYLQKSKNEILKRIFGQGQATSLLIKKLVEKGVDIKEKISERKTILHLSCEIQQKDRFVIEQIIEFGVKVNEYNENGQTALHLAVINKFPLETIEILLKSKANTNIQDNWKKTPLHYACENNLDFGIIKALIRYSAKVNIKDHAQRTPLHHAMIKNASPEIARLLLKKQKNINCVDKHKRTVLHYALEAGVDEEVVKAIFSKKPKVKLLDENLRSALHFACKSGYSCKIIEELLKRGSKISIEDAFSLTPLHHLCGNKSIFPQAKLLIKHGAKIHVKDIYSRFPAHFACQSGCDVEVLKILISPQMEINSRDHHGKTFLHYACEREGSIEIAKFLISQKINVGIRDNLLNTALHHAVQTGDSELVQVLLSSGFQTEDRNNEYRSVLHCACLQISEKQAQILSVLLSHGAVVDAYDNFGKTPLFYLCENQASLDCVKILIDAGADPKTKDRYSQKTPLHHVSDPDLAELLLKAGADPNELSSTKQSAMLSSFINLIRQLNKDSQKVEKQVLVLIKKFLLYKADINTKDSKGNNVILLAFSYPNIFRKIFKYFIRNGGDPNTQDANKHSLLHLACINRIGHEIVQDLINAGANVNAKDFFDLIPLSYALQKRDFLSAKNLLLSNSQVDEINTENIDEDMKIMLRTYNTIQKEMLDFFKRGEFTDFVFNCKDGNVSIHKLIAQFRLTDPEQKEPNIELMLNNLSPKFLDMTCKDARLFFKFLYSGILRDSGEKNSFSEMQRICDHLKLSKNWIAQKLGKKGLIQDLTRMCDLYRGMFLSVKDDSNSVSDYSGKSFNTINLFIRYLYIDDFDESDLTYDVIHELSDAKDYYQLSDNCFLDFFLAFSNEKRSRFGLFLK</sequence>
<dbReference type="PANTHER" id="PTHR24198">
    <property type="entry name" value="ANKYRIN REPEAT AND PROTEIN KINASE DOMAIN-CONTAINING PROTEIN"/>
    <property type="match status" value="1"/>
</dbReference>
<comment type="caution">
    <text evidence="4">The sequence shown here is derived from an EMBL/GenBank/DDBJ whole genome shotgun (WGS) entry which is preliminary data.</text>
</comment>
<dbReference type="Proteomes" id="UP001149090">
    <property type="component" value="Unassembled WGS sequence"/>
</dbReference>
<feature type="repeat" description="ANK" evidence="3">
    <location>
        <begin position="584"/>
        <end position="617"/>
    </location>
</feature>
<keyword evidence="5" id="KW-1185">Reference proteome</keyword>
<gene>
    <name evidence="4" type="ORF">M0811_14130</name>
</gene>
<dbReference type="EMBL" id="JAPDFW010000013">
    <property type="protein sequence ID" value="KAJ5080113.1"/>
    <property type="molecule type" value="Genomic_DNA"/>
</dbReference>
<dbReference type="Pfam" id="PF00023">
    <property type="entry name" value="Ank"/>
    <property type="match status" value="1"/>
</dbReference>
<feature type="repeat" description="ANK" evidence="3">
    <location>
        <begin position="368"/>
        <end position="400"/>
    </location>
</feature>
<evidence type="ECO:0000256" key="1">
    <source>
        <dbReference type="ARBA" id="ARBA00022737"/>
    </source>
</evidence>
<dbReference type="SUPFAM" id="SSF48403">
    <property type="entry name" value="Ankyrin repeat"/>
    <property type="match status" value="2"/>
</dbReference>
<dbReference type="Gene3D" id="1.25.40.20">
    <property type="entry name" value="Ankyrin repeat-containing domain"/>
    <property type="match status" value="3"/>
</dbReference>
<dbReference type="InterPro" id="IPR036770">
    <property type="entry name" value="Ankyrin_rpt-contain_sf"/>
</dbReference>
<evidence type="ECO:0000256" key="3">
    <source>
        <dbReference type="PROSITE-ProRule" id="PRU00023"/>
    </source>
</evidence>
<dbReference type="AlphaFoldDB" id="A0A9Q0RHS4"/>
<evidence type="ECO:0000313" key="4">
    <source>
        <dbReference type="EMBL" id="KAJ5080113.1"/>
    </source>
</evidence>
<dbReference type="PROSITE" id="PS50088">
    <property type="entry name" value="ANK_REPEAT"/>
    <property type="match status" value="8"/>
</dbReference>
<proteinExistence type="predicted"/>
<feature type="repeat" description="ANK" evidence="3">
    <location>
        <begin position="130"/>
        <end position="163"/>
    </location>
</feature>
<dbReference type="Pfam" id="PF12796">
    <property type="entry name" value="Ank_2"/>
    <property type="match status" value="4"/>
</dbReference>
<organism evidence="4 5">
    <name type="scientific">Anaeramoeba ignava</name>
    <name type="common">Anaerobic marine amoeba</name>
    <dbReference type="NCBI Taxonomy" id="1746090"/>
    <lineage>
        <taxon>Eukaryota</taxon>
        <taxon>Metamonada</taxon>
        <taxon>Anaeramoebidae</taxon>
        <taxon>Anaeramoeba</taxon>
    </lineage>
</organism>
<keyword evidence="2 3" id="KW-0040">ANK repeat</keyword>
<feature type="repeat" description="ANK" evidence="3">
    <location>
        <begin position="437"/>
        <end position="470"/>
    </location>
</feature>
<protein>
    <submittedName>
        <fullName evidence="4">Ankyrin repeat-containing</fullName>
    </submittedName>
</protein>
<feature type="repeat" description="ANK" evidence="3">
    <location>
        <begin position="96"/>
        <end position="129"/>
    </location>
</feature>
<dbReference type="InterPro" id="IPR002110">
    <property type="entry name" value="Ankyrin_rpt"/>
</dbReference>
<accession>A0A9Q0RHS4</accession>
<feature type="repeat" description="ANK" evidence="3">
    <location>
        <begin position="232"/>
        <end position="265"/>
    </location>
</feature>
<name>A0A9Q0RHS4_ANAIG</name>
<dbReference type="SMART" id="SM00248">
    <property type="entry name" value="ANK"/>
    <property type="match status" value="15"/>
</dbReference>
<keyword evidence="1" id="KW-0677">Repeat</keyword>
<feature type="repeat" description="ANK" evidence="3">
    <location>
        <begin position="334"/>
        <end position="367"/>
    </location>
</feature>
<evidence type="ECO:0000256" key="2">
    <source>
        <dbReference type="ARBA" id="ARBA00023043"/>
    </source>
</evidence>
<dbReference type="OrthoDB" id="20872at2759"/>
<reference evidence="4" key="1">
    <citation type="submission" date="2022-10" db="EMBL/GenBank/DDBJ databases">
        <title>Novel sulphate-reducing endosymbionts in the free-living metamonad Anaeramoeba.</title>
        <authorList>
            <person name="Jerlstrom-Hultqvist J."/>
            <person name="Cepicka I."/>
            <person name="Gallot-Lavallee L."/>
            <person name="Salas-Leiva D."/>
            <person name="Curtis B.A."/>
            <person name="Zahonova K."/>
            <person name="Pipaliya S."/>
            <person name="Dacks J."/>
            <person name="Roger A.J."/>
        </authorList>
    </citation>
    <scope>NUCLEOTIDE SEQUENCE</scope>
    <source>
        <strain evidence="4">BMAN</strain>
    </source>
</reference>
<dbReference type="PROSITE" id="PS50297">
    <property type="entry name" value="ANK_REP_REGION"/>
    <property type="match status" value="5"/>
</dbReference>
<feature type="repeat" description="ANK" evidence="3">
    <location>
        <begin position="164"/>
        <end position="197"/>
    </location>
</feature>